<dbReference type="EMBL" id="ATCN01001087">
    <property type="protein sequence ID" value="EPR78031.1"/>
    <property type="molecule type" value="Genomic_DNA"/>
</dbReference>
<dbReference type="AlphaFoldDB" id="S7W5I2"/>
<dbReference type="PANTHER" id="PTHR11096">
    <property type="entry name" value="RNA 3' TERMINAL PHOSPHATE CYCLASE"/>
    <property type="match status" value="1"/>
</dbReference>
<dbReference type="VEuPathDB" id="MicrosporidiaDB:SLOPH_1583"/>
<dbReference type="InterPro" id="IPR013792">
    <property type="entry name" value="RNA3'P_cycl/enolpyr_Trfase_a/b"/>
</dbReference>
<sequence>MIEFEEEKIGIFVFVFSMITRNPIKFKDTSFKDFMSLLKKISPETEIKEFDNYIEFIPGSIIGGNFSHEPQNIISDYVLPLLIILSFARKDTVIKFFGITNGIGNNVLSIDVIKNVYLKLIQDFGMNADLKIIKRGFYPEGKGEIELKVYNIGQIKFVEKDEKTIFKIRGLAISNRLNSLTTTKMVEIVQTNLKQICKNLKISKDICGGSDAGPSPGYQIVLFAEGNNMIYYSEEINRENKKLEEITMNTIHKLLQSIDVGGAYDYKATNFILTLMSLSEKECNKIKIKIGKENKKYIELIKQFLTFQIEKEEGFVLCYGNGIKNINRLNL</sequence>
<dbReference type="Gene3D" id="3.65.10.20">
    <property type="entry name" value="RNA 3'-terminal phosphate cyclase domain"/>
    <property type="match status" value="1"/>
</dbReference>
<dbReference type="InterPro" id="IPR000228">
    <property type="entry name" value="RNA3'_term_phos_cyc"/>
</dbReference>
<dbReference type="PANTHER" id="PTHR11096:SF1">
    <property type="entry name" value="RNA 3'-TERMINAL PHOSPHATE CYCLASE-LIKE PROTEIN"/>
    <property type="match status" value="1"/>
</dbReference>
<gene>
    <name evidence="3" type="ORF">SLOPH_1583</name>
</gene>
<dbReference type="GO" id="GO:0000479">
    <property type="term" value="P:endonucleolytic cleavage of tricistronic rRNA transcript (SSU-rRNA, 5.8S rRNA, LSU-rRNA)"/>
    <property type="evidence" value="ECO:0007669"/>
    <property type="project" value="TreeGrafter"/>
</dbReference>
<dbReference type="SUPFAM" id="SSF55205">
    <property type="entry name" value="EPT/RTPC-like"/>
    <property type="match status" value="1"/>
</dbReference>
<dbReference type="InterPro" id="IPR013791">
    <property type="entry name" value="RNA3'-term_phos_cycl_insert"/>
</dbReference>
<accession>S7W5I2</accession>
<reference evidence="4" key="1">
    <citation type="journal article" date="2013" name="PLoS Genet.">
        <title>The genome of Spraguea lophii and the basis of host-microsporidian interactions.</title>
        <authorList>
            <person name="Campbell S.E."/>
            <person name="Williams T.A."/>
            <person name="Yousuf A."/>
            <person name="Soanes D.M."/>
            <person name="Paszkiewicz K.H."/>
            <person name="Williams B.A.P."/>
        </authorList>
    </citation>
    <scope>NUCLEOTIDE SEQUENCE [LARGE SCALE GENOMIC DNA]</scope>
    <source>
        <strain evidence="4">42_110</strain>
    </source>
</reference>
<feature type="domain" description="RNA 3'-terminal phosphate cyclase insert" evidence="2">
    <location>
        <begin position="161"/>
        <end position="258"/>
    </location>
</feature>
<comment type="caution">
    <text evidence="3">The sequence shown here is derived from an EMBL/GenBank/DDBJ whole genome shotgun (WGS) entry which is preliminary data.</text>
</comment>
<dbReference type="InterPro" id="IPR037136">
    <property type="entry name" value="RNA3'_phos_cyclase_dom_sf"/>
</dbReference>
<dbReference type="Gene3D" id="3.30.360.20">
    <property type="entry name" value="RNA 3'-terminal phosphate cyclase, insert domain"/>
    <property type="match status" value="1"/>
</dbReference>
<dbReference type="Proteomes" id="UP000014978">
    <property type="component" value="Unassembled WGS sequence"/>
</dbReference>
<keyword evidence="4" id="KW-1185">Reference proteome</keyword>
<name>S7W5I2_SPRLO</name>
<evidence type="ECO:0000313" key="4">
    <source>
        <dbReference type="Proteomes" id="UP000014978"/>
    </source>
</evidence>
<feature type="domain" description="RNA 3'-terminal phosphate cyclase" evidence="1">
    <location>
        <begin position="35"/>
        <end position="309"/>
    </location>
</feature>
<dbReference type="FunCoup" id="S7W5I2">
    <property type="interactions" value="175"/>
</dbReference>
<protein>
    <submittedName>
        <fullName evidence="3">RNA 3'-terminal phosphate cyclase</fullName>
    </submittedName>
</protein>
<dbReference type="OrthoDB" id="2194813at2759"/>
<dbReference type="InterPro" id="IPR023797">
    <property type="entry name" value="RNA3'_phos_cyclase_dom"/>
</dbReference>
<dbReference type="InParanoid" id="S7W5I2"/>
<evidence type="ECO:0000259" key="2">
    <source>
        <dbReference type="Pfam" id="PF05189"/>
    </source>
</evidence>
<proteinExistence type="predicted"/>
<dbReference type="HOGENOM" id="CLU_027882_1_0_1"/>
<evidence type="ECO:0000259" key="1">
    <source>
        <dbReference type="Pfam" id="PF01137"/>
    </source>
</evidence>
<dbReference type="InterPro" id="IPR036553">
    <property type="entry name" value="RPTC_insert"/>
</dbReference>
<dbReference type="STRING" id="1358809.S7W5I2"/>
<dbReference type="GO" id="GO:0005730">
    <property type="term" value="C:nucleolus"/>
    <property type="evidence" value="ECO:0007669"/>
    <property type="project" value="TreeGrafter"/>
</dbReference>
<dbReference type="Pfam" id="PF01137">
    <property type="entry name" value="RTC"/>
    <property type="match status" value="1"/>
</dbReference>
<dbReference type="Pfam" id="PF05189">
    <property type="entry name" value="RTC_insert"/>
    <property type="match status" value="1"/>
</dbReference>
<organism evidence="3 4">
    <name type="scientific">Spraguea lophii (strain 42_110)</name>
    <name type="common">Microsporidian parasite</name>
    <dbReference type="NCBI Taxonomy" id="1358809"/>
    <lineage>
        <taxon>Eukaryota</taxon>
        <taxon>Fungi</taxon>
        <taxon>Fungi incertae sedis</taxon>
        <taxon>Microsporidia</taxon>
        <taxon>Spragueidae</taxon>
        <taxon>Spraguea</taxon>
    </lineage>
</organism>
<dbReference type="GO" id="GO:0004521">
    <property type="term" value="F:RNA endonuclease activity"/>
    <property type="evidence" value="ECO:0007669"/>
    <property type="project" value="TreeGrafter"/>
</dbReference>
<dbReference type="OMA" id="HHQMLVL"/>
<evidence type="ECO:0000313" key="3">
    <source>
        <dbReference type="EMBL" id="EPR78031.1"/>
    </source>
</evidence>